<keyword evidence="9 16" id="KW-0418">Kinase</keyword>
<feature type="domain" description="Histidine kinase" evidence="15">
    <location>
        <begin position="343"/>
        <end position="561"/>
    </location>
</feature>
<dbReference type="InterPro" id="IPR036890">
    <property type="entry name" value="HATPase_C_sf"/>
</dbReference>
<comment type="catalytic activity">
    <reaction evidence="1">
        <text>ATP + protein L-histidine = ADP + protein N-phospho-L-histidine.</text>
        <dbReference type="EC" id="2.7.13.3"/>
    </reaction>
</comment>
<dbReference type="PANTHER" id="PTHR43065">
    <property type="entry name" value="SENSOR HISTIDINE KINASE"/>
    <property type="match status" value="1"/>
</dbReference>
<keyword evidence="4" id="KW-1003">Cell membrane</keyword>
<evidence type="ECO:0000256" key="10">
    <source>
        <dbReference type="ARBA" id="ARBA00022840"/>
    </source>
</evidence>
<protein>
    <recommendedName>
        <fullName evidence="3">histidine kinase</fullName>
        <ecNumber evidence="3">2.7.13.3</ecNumber>
    </recommendedName>
</protein>
<dbReference type="Proteomes" id="UP000425960">
    <property type="component" value="Chromosome"/>
</dbReference>
<dbReference type="Gene3D" id="3.30.450.20">
    <property type="entry name" value="PAS domain"/>
    <property type="match status" value="2"/>
</dbReference>
<dbReference type="CDD" id="cd00082">
    <property type="entry name" value="HisKA"/>
    <property type="match status" value="1"/>
</dbReference>
<keyword evidence="11 14" id="KW-1133">Transmembrane helix</keyword>
<dbReference type="GO" id="GO:0005524">
    <property type="term" value="F:ATP binding"/>
    <property type="evidence" value="ECO:0007669"/>
    <property type="project" value="UniProtKB-KW"/>
</dbReference>
<dbReference type="GO" id="GO:0000155">
    <property type="term" value="F:phosphorelay sensor kinase activity"/>
    <property type="evidence" value="ECO:0007669"/>
    <property type="project" value="InterPro"/>
</dbReference>
<accession>A0A5K7ZIM7</accession>
<keyword evidence="8" id="KW-0547">Nucleotide-binding</keyword>
<comment type="subcellular location">
    <subcellularLocation>
        <location evidence="2">Cell membrane</location>
        <topology evidence="2">Multi-pass membrane protein</topology>
    </subcellularLocation>
</comment>
<dbReference type="SUPFAM" id="SSF47384">
    <property type="entry name" value="Homodimeric domain of signal transducing histidine kinase"/>
    <property type="match status" value="1"/>
</dbReference>
<feature type="transmembrane region" description="Helical" evidence="14">
    <location>
        <begin position="284"/>
        <end position="304"/>
    </location>
</feature>
<evidence type="ECO:0000313" key="17">
    <source>
        <dbReference type="Proteomes" id="UP000425960"/>
    </source>
</evidence>
<dbReference type="SUPFAM" id="SSF55874">
    <property type="entry name" value="ATPase domain of HSP90 chaperone/DNA topoisomerase II/histidine kinase"/>
    <property type="match status" value="1"/>
</dbReference>
<evidence type="ECO:0000256" key="1">
    <source>
        <dbReference type="ARBA" id="ARBA00000085"/>
    </source>
</evidence>
<dbReference type="Pfam" id="PF02743">
    <property type="entry name" value="dCache_1"/>
    <property type="match status" value="1"/>
</dbReference>
<keyword evidence="12" id="KW-0902">Two-component regulatory system</keyword>
<keyword evidence="7 14" id="KW-0812">Transmembrane</keyword>
<dbReference type="Pfam" id="PF00512">
    <property type="entry name" value="HisKA"/>
    <property type="match status" value="1"/>
</dbReference>
<dbReference type="RefSeq" id="WP_155320745.1">
    <property type="nucleotide sequence ID" value="NZ_AP021876.1"/>
</dbReference>
<dbReference type="InterPro" id="IPR003661">
    <property type="entry name" value="HisK_dim/P_dom"/>
</dbReference>
<dbReference type="KEGG" id="dov:DSCO28_01650"/>
<evidence type="ECO:0000256" key="14">
    <source>
        <dbReference type="SAM" id="Phobius"/>
    </source>
</evidence>
<evidence type="ECO:0000313" key="16">
    <source>
        <dbReference type="EMBL" id="BBO79599.1"/>
    </source>
</evidence>
<evidence type="ECO:0000256" key="11">
    <source>
        <dbReference type="ARBA" id="ARBA00022989"/>
    </source>
</evidence>
<dbReference type="EMBL" id="AP021876">
    <property type="protein sequence ID" value="BBO79599.1"/>
    <property type="molecule type" value="Genomic_DNA"/>
</dbReference>
<dbReference type="InterPro" id="IPR005467">
    <property type="entry name" value="His_kinase_dom"/>
</dbReference>
<dbReference type="Pfam" id="PF02518">
    <property type="entry name" value="HATPase_c"/>
    <property type="match status" value="1"/>
</dbReference>
<dbReference type="PRINTS" id="PR00344">
    <property type="entry name" value="BCTRLSENSOR"/>
</dbReference>
<dbReference type="PROSITE" id="PS50109">
    <property type="entry name" value="HIS_KIN"/>
    <property type="match status" value="1"/>
</dbReference>
<organism evidence="16 17">
    <name type="scientific">Desulfosarcina ovata subsp. sediminis</name>
    <dbReference type="NCBI Taxonomy" id="885957"/>
    <lineage>
        <taxon>Bacteria</taxon>
        <taxon>Pseudomonadati</taxon>
        <taxon>Thermodesulfobacteriota</taxon>
        <taxon>Desulfobacteria</taxon>
        <taxon>Desulfobacterales</taxon>
        <taxon>Desulfosarcinaceae</taxon>
        <taxon>Desulfosarcina</taxon>
    </lineage>
</organism>
<sequence length="577" mass="64474">MNQKPKSLSPYYRSLTRNMVLLVMIISLAPMVIVTAIILNQFSASYHEKVFDHLEELVLKHKQNIDGFLEEKLQNIRFLADDIDFGQPEMNDIIGKRFARLQNVYGTVFVDLGVINEQGDQIAYAGPFKLGKARYADADWFKKAIESRYFTSDVFLGLRGTPHFIITVRKTWQGQKYIIRATIDFVSFNRLVENVRIGETGFAYILNREGRFQTKPIFDFTPTLDIYTRYFSSLERMAKDVEIEERLDGAGVKSLYVSALLKDGDWLLVYKQASRDAFSDLGNAQLIAIVFFVLGGIVIVALAISMSAKMVRRISTSDREKEIMNQQVIETGKLASVGELAAGIAHEINNPVAIMVEEAGWLQDLMEDGAFKSEEDIKEFERALNQIRTQGRRCKAITHKLLSFARKTDSRIEDFEIGPLIEEVVSLSAQRAKYSNVELVTHLEPKLPAISASHSELQQVFLNLINNALDAMDKTGGSLEVNARQEEGNIIIDVADNGPGIPKANLARIFDPFFTTKPVGSGTGLGLSICYGIIHKMGGEIVVKSAVDVGTTFQIRIPVKTDEPEASDAQIQSDAIN</sequence>
<keyword evidence="13 14" id="KW-0472">Membrane</keyword>
<evidence type="ECO:0000256" key="7">
    <source>
        <dbReference type="ARBA" id="ARBA00022692"/>
    </source>
</evidence>
<name>A0A5K7ZIM7_9BACT</name>
<evidence type="ECO:0000256" key="5">
    <source>
        <dbReference type="ARBA" id="ARBA00022553"/>
    </source>
</evidence>
<reference evidence="16 17" key="1">
    <citation type="submission" date="2019-11" db="EMBL/GenBank/DDBJ databases">
        <title>Comparative genomics of hydrocarbon-degrading Desulfosarcina strains.</title>
        <authorList>
            <person name="Watanabe M."/>
            <person name="Kojima H."/>
            <person name="Fukui M."/>
        </authorList>
    </citation>
    <scope>NUCLEOTIDE SEQUENCE [LARGE SCALE GENOMIC DNA]</scope>
    <source>
        <strain evidence="16 17">28bB2T</strain>
    </source>
</reference>
<keyword evidence="6" id="KW-0808">Transferase</keyword>
<keyword evidence="10" id="KW-0067">ATP-binding</keyword>
<evidence type="ECO:0000256" key="3">
    <source>
        <dbReference type="ARBA" id="ARBA00012438"/>
    </source>
</evidence>
<keyword evidence="5" id="KW-0597">Phosphoprotein</keyword>
<evidence type="ECO:0000256" key="9">
    <source>
        <dbReference type="ARBA" id="ARBA00022777"/>
    </source>
</evidence>
<evidence type="ECO:0000256" key="6">
    <source>
        <dbReference type="ARBA" id="ARBA00022679"/>
    </source>
</evidence>
<dbReference type="SMART" id="SM00387">
    <property type="entry name" value="HATPase_c"/>
    <property type="match status" value="1"/>
</dbReference>
<dbReference type="GO" id="GO:0005886">
    <property type="term" value="C:plasma membrane"/>
    <property type="evidence" value="ECO:0007669"/>
    <property type="project" value="UniProtKB-SubCell"/>
</dbReference>
<feature type="transmembrane region" description="Helical" evidence="14">
    <location>
        <begin position="20"/>
        <end position="39"/>
    </location>
</feature>
<dbReference type="InterPro" id="IPR033479">
    <property type="entry name" value="dCache_1"/>
</dbReference>
<evidence type="ECO:0000256" key="4">
    <source>
        <dbReference type="ARBA" id="ARBA00022475"/>
    </source>
</evidence>
<dbReference type="Gene3D" id="3.30.565.10">
    <property type="entry name" value="Histidine kinase-like ATPase, C-terminal domain"/>
    <property type="match status" value="1"/>
</dbReference>
<evidence type="ECO:0000259" key="15">
    <source>
        <dbReference type="PROSITE" id="PS50109"/>
    </source>
</evidence>
<dbReference type="InterPro" id="IPR003594">
    <property type="entry name" value="HATPase_dom"/>
</dbReference>
<dbReference type="PANTHER" id="PTHR43065:SF46">
    <property type="entry name" value="C4-DICARBOXYLATE TRANSPORT SENSOR PROTEIN DCTB"/>
    <property type="match status" value="1"/>
</dbReference>
<dbReference type="InterPro" id="IPR004358">
    <property type="entry name" value="Sig_transdc_His_kin-like_C"/>
</dbReference>
<gene>
    <name evidence="16" type="ORF">DSCO28_01650</name>
</gene>
<evidence type="ECO:0000256" key="2">
    <source>
        <dbReference type="ARBA" id="ARBA00004651"/>
    </source>
</evidence>
<dbReference type="Gene3D" id="1.10.287.130">
    <property type="match status" value="1"/>
</dbReference>
<dbReference type="AlphaFoldDB" id="A0A5K7ZIM7"/>
<proteinExistence type="predicted"/>
<evidence type="ECO:0000256" key="13">
    <source>
        <dbReference type="ARBA" id="ARBA00023136"/>
    </source>
</evidence>
<dbReference type="InterPro" id="IPR036097">
    <property type="entry name" value="HisK_dim/P_sf"/>
</dbReference>
<evidence type="ECO:0000256" key="12">
    <source>
        <dbReference type="ARBA" id="ARBA00023012"/>
    </source>
</evidence>
<dbReference type="SMART" id="SM00388">
    <property type="entry name" value="HisKA"/>
    <property type="match status" value="1"/>
</dbReference>
<evidence type="ECO:0000256" key="8">
    <source>
        <dbReference type="ARBA" id="ARBA00022741"/>
    </source>
</evidence>
<dbReference type="EC" id="2.7.13.3" evidence="3"/>